<feature type="compositionally biased region" description="Low complexity" evidence="1">
    <location>
        <begin position="75"/>
        <end position="84"/>
    </location>
</feature>
<comment type="caution">
    <text evidence="4">The sequence shown here is derived from an EMBL/GenBank/DDBJ whole genome shotgun (WGS) entry which is preliminary data.</text>
</comment>
<keyword evidence="2" id="KW-0812">Transmembrane</keyword>
<keyword evidence="3" id="KW-0732">Signal</keyword>
<evidence type="ECO:0000313" key="4">
    <source>
        <dbReference type="EMBL" id="PRY67931.1"/>
    </source>
</evidence>
<feature type="transmembrane region" description="Helical" evidence="2">
    <location>
        <begin position="238"/>
        <end position="258"/>
    </location>
</feature>
<proteinExistence type="predicted"/>
<dbReference type="EMBL" id="PVTL01000005">
    <property type="protein sequence ID" value="PRY67931.1"/>
    <property type="molecule type" value="Genomic_DNA"/>
</dbReference>
<evidence type="ECO:0000313" key="5">
    <source>
        <dbReference type="Proteomes" id="UP000237983"/>
    </source>
</evidence>
<feature type="region of interest" description="Disordered" evidence="1">
    <location>
        <begin position="39"/>
        <end position="133"/>
    </location>
</feature>
<keyword evidence="5" id="KW-1185">Reference proteome</keyword>
<evidence type="ECO:0000256" key="2">
    <source>
        <dbReference type="SAM" id="Phobius"/>
    </source>
</evidence>
<keyword evidence="2" id="KW-1133">Transmembrane helix</keyword>
<sequence>MSPTAAPTQRISQSRARSARAAALLAAVFALSLTAMPAHAAETPDPNGDSPLTVTIPAEPVDPGATPTAPPANPTAPANPGSGNSAPANSPAKTSGSGSSATRAPAGSTLPGTGAEAGTTGTPAATEPALPTLPGTGSAVIFDKEMYLPSENVTATASGFTAGEQVQVVLFSEPILIGNFTADAAGAISVMFTLPKDQLPGTHTLQFTGWASKAIAVGDFMVGTDPQTAGVSPEIAPITWWIAGGLAALAALIALFWFGLRALRGDSDADAAGAGTDG</sequence>
<accession>A0A2T0VCN4</accession>
<evidence type="ECO:0000256" key="3">
    <source>
        <dbReference type="SAM" id="SignalP"/>
    </source>
</evidence>
<gene>
    <name evidence="4" type="ORF">B0I08_10592</name>
</gene>
<dbReference type="Proteomes" id="UP000237983">
    <property type="component" value="Unassembled WGS sequence"/>
</dbReference>
<dbReference type="AlphaFoldDB" id="A0A2T0VCN4"/>
<feature type="signal peptide" evidence="3">
    <location>
        <begin position="1"/>
        <end position="40"/>
    </location>
</feature>
<dbReference type="OrthoDB" id="9772590at2"/>
<evidence type="ECO:0000256" key="1">
    <source>
        <dbReference type="SAM" id="MobiDB-lite"/>
    </source>
</evidence>
<keyword evidence="2" id="KW-0472">Membrane</keyword>
<organism evidence="4 5">
    <name type="scientific">Glaciihabitans tibetensis</name>
    <dbReference type="NCBI Taxonomy" id="1266600"/>
    <lineage>
        <taxon>Bacteria</taxon>
        <taxon>Bacillati</taxon>
        <taxon>Actinomycetota</taxon>
        <taxon>Actinomycetes</taxon>
        <taxon>Micrococcales</taxon>
        <taxon>Microbacteriaceae</taxon>
        <taxon>Glaciihabitans</taxon>
    </lineage>
</organism>
<name>A0A2T0VCN4_9MICO</name>
<evidence type="ECO:0008006" key="6">
    <source>
        <dbReference type="Google" id="ProtNLM"/>
    </source>
</evidence>
<feature type="chain" id="PRO_5015666512" description="Methionine-rich copper-binding protein CopC" evidence="3">
    <location>
        <begin position="41"/>
        <end position="278"/>
    </location>
</feature>
<feature type="compositionally biased region" description="Low complexity" evidence="1">
    <location>
        <begin position="109"/>
        <end position="133"/>
    </location>
</feature>
<feature type="compositionally biased region" description="Polar residues" evidence="1">
    <location>
        <begin position="85"/>
        <end position="102"/>
    </location>
</feature>
<reference evidence="4 5" key="1">
    <citation type="submission" date="2018-03" db="EMBL/GenBank/DDBJ databases">
        <title>Genomic Encyclopedia of Type Strains, Phase III (KMG-III): the genomes of soil and plant-associated and newly described type strains.</title>
        <authorList>
            <person name="Whitman W."/>
        </authorList>
    </citation>
    <scope>NUCLEOTIDE SEQUENCE [LARGE SCALE GENOMIC DNA]</scope>
    <source>
        <strain evidence="4 5">CGMCC 1.12484</strain>
    </source>
</reference>
<dbReference type="RefSeq" id="WP_106212506.1">
    <property type="nucleotide sequence ID" value="NZ_PVTL01000005.1"/>
</dbReference>
<protein>
    <recommendedName>
        <fullName evidence="6">Methionine-rich copper-binding protein CopC</fullName>
    </recommendedName>
</protein>